<dbReference type="InterPro" id="IPR027417">
    <property type="entry name" value="P-loop_NTPase"/>
</dbReference>
<organism evidence="2 3">
    <name type="scientific">Fictibacillus terranigra</name>
    <dbReference type="NCBI Taxonomy" id="3058424"/>
    <lineage>
        <taxon>Bacteria</taxon>
        <taxon>Bacillati</taxon>
        <taxon>Bacillota</taxon>
        <taxon>Bacilli</taxon>
        <taxon>Bacillales</taxon>
        <taxon>Fictibacillaceae</taxon>
        <taxon>Fictibacillus</taxon>
    </lineage>
</organism>
<dbReference type="Proteomes" id="UP001168694">
    <property type="component" value="Unassembled WGS sequence"/>
</dbReference>
<dbReference type="InterPro" id="IPR003593">
    <property type="entry name" value="AAA+_ATPase"/>
</dbReference>
<dbReference type="Gene3D" id="3.40.50.300">
    <property type="entry name" value="P-loop containing nucleotide triphosphate hydrolases"/>
    <property type="match status" value="1"/>
</dbReference>
<evidence type="ECO:0000313" key="3">
    <source>
        <dbReference type="Proteomes" id="UP001168694"/>
    </source>
</evidence>
<dbReference type="EMBL" id="JAUHLN010000004">
    <property type="protein sequence ID" value="MDN4074928.1"/>
    <property type="molecule type" value="Genomic_DNA"/>
</dbReference>
<name>A0ABT8EAI2_9BACL</name>
<sequence length="585" mass="67415">MLTKLKTSRTKHGIIRIISIIKDGKLKNYMENEATTNVIDPSQLKGILGIKKLDDPLPSFWFEIQKYPNMVGYFCALAVIFSHHRNIEVFKNSSSNMKGVMHKQDFDEKSFTNLRGILTSSGASRIEDARADEVPYNFSKVFSHGEIGVLVKNLILNRLNTIGWSENAEDSEFKRSFLEQCIWYGFHKVFGLTESQLESWFSGNSLVPENYSKENINYNKYIPIDTHILASLSSKQLIIITGPSGTGKTYGIRRLAASLNPYYNIDRNYNLAFIPIEAGWKDGRHLIGYKNPFSESGEQYETTPLINLLLKASSAQNSDLPFFIIFDEMNLSHVEMYFARFLSLIETAKHPKLLSEPLLSVEDLLLLKKTFKYSYTYISLINEAIENGGLYIPKNVYFIGTVNIDETTYMFSPKVLDRAFVIEKNTDKPSTIFNEEENSKYQSTIPLEKAYKLFLSELSSDNIQKELIDFLDDVYEILKNNFPFGYRVIRECNDYYNVLNNFKRQLDDVPEWLNKNNINNIIFDEILMQKILPKIHGNRKQLATLLPKLVEFCKANGEVIYPRSFHKLKSMERNLQNSGYCGFVV</sequence>
<proteinExistence type="predicted"/>
<accession>A0ABT8EAI2</accession>
<dbReference type="RefSeq" id="WP_290401054.1">
    <property type="nucleotide sequence ID" value="NZ_JAUHLN010000004.1"/>
</dbReference>
<dbReference type="PANTHER" id="PTHR37291:SF1">
    <property type="entry name" value="TYPE IV METHYL-DIRECTED RESTRICTION ENZYME ECOKMCRB SUBUNIT"/>
    <property type="match status" value="1"/>
</dbReference>
<feature type="domain" description="AAA+ ATPase" evidence="1">
    <location>
        <begin position="234"/>
        <end position="426"/>
    </location>
</feature>
<gene>
    <name evidence="2" type="ORF">QYF49_18295</name>
</gene>
<dbReference type="PANTHER" id="PTHR37291">
    <property type="entry name" value="5-METHYLCYTOSINE-SPECIFIC RESTRICTION ENZYME B"/>
    <property type="match status" value="1"/>
</dbReference>
<dbReference type="InterPro" id="IPR052934">
    <property type="entry name" value="Methyl-DNA_Rec/Restrict_Enz"/>
</dbReference>
<evidence type="ECO:0000259" key="1">
    <source>
        <dbReference type="SMART" id="SM00382"/>
    </source>
</evidence>
<dbReference type="SUPFAM" id="SSF52540">
    <property type="entry name" value="P-loop containing nucleoside triphosphate hydrolases"/>
    <property type="match status" value="2"/>
</dbReference>
<protein>
    <recommendedName>
        <fullName evidence="1">AAA+ ATPase domain-containing protein</fullName>
    </recommendedName>
</protein>
<evidence type="ECO:0000313" key="2">
    <source>
        <dbReference type="EMBL" id="MDN4074928.1"/>
    </source>
</evidence>
<reference evidence="2" key="1">
    <citation type="submission" date="2023-06" db="EMBL/GenBank/DDBJ databases">
        <title>Draft Genome Sequences of Representative Paenibacillus Polymyxa, Bacillus cereus, Fictibacillus sp., and Brevibacillus agri Strains Isolated from Amazonian Dark Earth.</title>
        <authorList>
            <person name="Pellegrinetti T.A."/>
            <person name="Cunha I.C.M."/>
            <person name="Chaves M.G."/>
            <person name="Freitas A.S."/>
            <person name="Silva A.V.R."/>
            <person name="Tsai S.M."/>
            <person name="Mendes L.W."/>
        </authorList>
    </citation>
    <scope>NUCLEOTIDE SEQUENCE</scope>
    <source>
        <strain evidence="2">CENA-BCM004</strain>
    </source>
</reference>
<comment type="caution">
    <text evidence="2">The sequence shown here is derived from an EMBL/GenBank/DDBJ whole genome shotgun (WGS) entry which is preliminary data.</text>
</comment>
<dbReference type="SMART" id="SM00382">
    <property type="entry name" value="AAA"/>
    <property type="match status" value="1"/>
</dbReference>
<keyword evidence="3" id="KW-1185">Reference proteome</keyword>